<gene>
    <name evidence="1" type="ORF">MM415A01969_0014</name>
    <name evidence="2" type="ORF">MM415B07680_0009</name>
</gene>
<dbReference type="EMBL" id="MT142105">
    <property type="protein sequence ID" value="QJA74552.1"/>
    <property type="molecule type" value="Genomic_DNA"/>
</dbReference>
<sequence length="71" mass="7885">MCSHCGTIRNYREIIKNNFGKIKERKEKVSRAVAEAAEDHAIDPCSANEALLLEDIIEILSEIGIIDEVGT</sequence>
<evidence type="ECO:0000313" key="2">
    <source>
        <dbReference type="EMBL" id="QJA96691.1"/>
    </source>
</evidence>
<dbReference type="EMBL" id="MT143424">
    <property type="protein sequence ID" value="QJA96691.1"/>
    <property type="molecule type" value="Genomic_DNA"/>
</dbReference>
<organism evidence="1">
    <name type="scientific">viral metagenome</name>
    <dbReference type="NCBI Taxonomy" id="1070528"/>
    <lineage>
        <taxon>unclassified sequences</taxon>
        <taxon>metagenomes</taxon>
        <taxon>organismal metagenomes</taxon>
    </lineage>
</organism>
<evidence type="ECO:0000313" key="1">
    <source>
        <dbReference type="EMBL" id="QJA74552.1"/>
    </source>
</evidence>
<dbReference type="AlphaFoldDB" id="A0A6M3JZQ8"/>
<name>A0A6M3JZQ8_9ZZZZ</name>
<accession>A0A6M3JZQ8</accession>
<protein>
    <submittedName>
        <fullName evidence="1">Uncharacterized protein</fullName>
    </submittedName>
</protein>
<proteinExistence type="predicted"/>
<reference evidence="1" key="1">
    <citation type="submission" date="2020-03" db="EMBL/GenBank/DDBJ databases">
        <title>The deep terrestrial virosphere.</title>
        <authorList>
            <person name="Holmfeldt K."/>
            <person name="Nilsson E."/>
            <person name="Simone D."/>
            <person name="Lopez-Fernandez M."/>
            <person name="Wu X."/>
            <person name="de Brujin I."/>
            <person name="Lundin D."/>
            <person name="Andersson A."/>
            <person name="Bertilsson S."/>
            <person name="Dopson M."/>
        </authorList>
    </citation>
    <scope>NUCLEOTIDE SEQUENCE</scope>
    <source>
        <strain evidence="1">MM415A01969</strain>
        <strain evidence="2">MM415B07680</strain>
    </source>
</reference>